<sequence>MEYGLFADLSHEYVRRIDDDLSWIGSDLKHAVKSEGVIKQIGFKLKLVERDLQSLQEMITETSTVEYPIKYSGYIKSVSNLLKLLRQKLDKQVITDHDQHQIRSAFIQVAYLGNAAR</sequence>
<protein>
    <submittedName>
        <fullName evidence="1">Uncharacterized protein</fullName>
    </submittedName>
</protein>
<dbReference type="AlphaFoldDB" id="A0A1L7GT71"/>
<name>A0A1L7GT71_LIMFE</name>
<accession>A0A1L7GT71</accession>
<organism evidence="1 2">
    <name type="scientific">Limosilactobacillus fermentum</name>
    <name type="common">Lactobacillus fermentum</name>
    <dbReference type="NCBI Taxonomy" id="1613"/>
    <lineage>
        <taxon>Bacteria</taxon>
        <taxon>Bacillati</taxon>
        <taxon>Bacillota</taxon>
        <taxon>Bacilli</taxon>
        <taxon>Lactobacillales</taxon>
        <taxon>Lactobacillaceae</taxon>
        <taxon>Limosilactobacillus</taxon>
    </lineage>
</organism>
<evidence type="ECO:0000313" key="1">
    <source>
        <dbReference type="EMBL" id="APU45145.1"/>
    </source>
</evidence>
<dbReference type="Proteomes" id="UP000185427">
    <property type="component" value="Chromosome"/>
</dbReference>
<gene>
    <name evidence="1" type="ORF">BUW47_01140</name>
</gene>
<dbReference type="RefSeq" id="WP_075667070.1">
    <property type="nucleotide sequence ID" value="NZ_CP019030.1"/>
</dbReference>
<dbReference type="EMBL" id="CP019030">
    <property type="protein sequence ID" value="APU45145.1"/>
    <property type="molecule type" value="Genomic_DNA"/>
</dbReference>
<reference evidence="1 2" key="1">
    <citation type="submission" date="2016-12" db="EMBL/GenBank/DDBJ databases">
        <title>Complete Genome Sequence of Lactobacillus fermentum Strain SNUV175, a Probiotic for Treatment of Bacterial Vaginosis.</title>
        <authorList>
            <person name="Lee S."/>
            <person name="You H.J."/>
            <person name="Kwon B."/>
            <person name="Ko G."/>
        </authorList>
    </citation>
    <scope>NUCLEOTIDE SEQUENCE [LARGE SCALE GENOMIC DNA]</scope>
    <source>
        <strain evidence="1 2">SNUV175</strain>
    </source>
</reference>
<evidence type="ECO:0000313" key="2">
    <source>
        <dbReference type="Proteomes" id="UP000185427"/>
    </source>
</evidence>
<proteinExistence type="predicted"/>